<keyword evidence="2" id="KW-1185">Reference proteome</keyword>
<sequence length="100" mass="10959">MVHVHRALRTNATNYCYHITHSSSSGQGKGEEAMFEVAKTKCSEMGGSLVSIRSEEDQKCIAKYVESMRDLVGIETIGTGGKVNRTNFILPVQTVKLAPK</sequence>
<accession>A0A1W0W9R0</accession>
<dbReference type="InterPro" id="IPR016187">
    <property type="entry name" value="CTDL_fold"/>
</dbReference>
<evidence type="ECO:0000313" key="2">
    <source>
        <dbReference type="Proteomes" id="UP000192578"/>
    </source>
</evidence>
<dbReference type="EMBL" id="MTYJ01000157">
    <property type="protein sequence ID" value="OQV11954.1"/>
    <property type="molecule type" value="Genomic_DNA"/>
</dbReference>
<dbReference type="Proteomes" id="UP000192578">
    <property type="component" value="Unassembled WGS sequence"/>
</dbReference>
<dbReference type="InterPro" id="IPR016186">
    <property type="entry name" value="C-type_lectin-like/link_sf"/>
</dbReference>
<organism evidence="1 2">
    <name type="scientific">Hypsibius exemplaris</name>
    <name type="common">Freshwater tardigrade</name>
    <dbReference type="NCBI Taxonomy" id="2072580"/>
    <lineage>
        <taxon>Eukaryota</taxon>
        <taxon>Metazoa</taxon>
        <taxon>Ecdysozoa</taxon>
        <taxon>Tardigrada</taxon>
        <taxon>Eutardigrada</taxon>
        <taxon>Parachela</taxon>
        <taxon>Hypsibioidea</taxon>
        <taxon>Hypsibiidae</taxon>
        <taxon>Hypsibius</taxon>
    </lineage>
</organism>
<reference evidence="2" key="1">
    <citation type="submission" date="2017-01" db="EMBL/GenBank/DDBJ databases">
        <title>Comparative genomics of anhydrobiosis in the tardigrade Hypsibius dujardini.</title>
        <authorList>
            <person name="Yoshida Y."/>
            <person name="Koutsovoulos G."/>
            <person name="Laetsch D."/>
            <person name="Stevens L."/>
            <person name="Kumar S."/>
            <person name="Horikawa D."/>
            <person name="Ishino K."/>
            <person name="Komine S."/>
            <person name="Tomita M."/>
            <person name="Blaxter M."/>
            <person name="Arakawa K."/>
        </authorList>
    </citation>
    <scope>NUCLEOTIDE SEQUENCE [LARGE SCALE GENOMIC DNA]</scope>
    <source>
        <strain evidence="2">Z151</strain>
    </source>
</reference>
<proteinExistence type="predicted"/>
<dbReference type="SUPFAM" id="SSF56436">
    <property type="entry name" value="C-type lectin-like"/>
    <property type="match status" value="1"/>
</dbReference>
<gene>
    <name evidence="1" type="ORF">BV898_13749</name>
</gene>
<dbReference type="OrthoDB" id="6337382at2759"/>
<name>A0A1W0W9R0_HYPEX</name>
<comment type="caution">
    <text evidence="1">The sequence shown here is derived from an EMBL/GenBank/DDBJ whole genome shotgun (WGS) entry which is preliminary data.</text>
</comment>
<evidence type="ECO:0008006" key="3">
    <source>
        <dbReference type="Google" id="ProtNLM"/>
    </source>
</evidence>
<evidence type="ECO:0000313" key="1">
    <source>
        <dbReference type="EMBL" id="OQV11954.1"/>
    </source>
</evidence>
<dbReference type="AlphaFoldDB" id="A0A1W0W9R0"/>
<dbReference type="Gene3D" id="3.10.100.10">
    <property type="entry name" value="Mannose-Binding Protein A, subunit A"/>
    <property type="match status" value="1"/>
</dbReference>
<protein>
    <recommendedName>
        <fullName evidence="3">C-type lectin domain-containing protein</fullName>
    </recommendedName>
</protein>